<evidence type="ECO:0000313" key="12">
    <source>
        <dbReference type="Proteomes" id="UP000516314"/>
    </source>
</evidence>
<evidence type="ECO:0000256" key="5">
    <source>
        <dbReference type="ARBA" id="ARBA00023136"/>
    </source>
</evidence>
<keyword evidence="5 6" id="KW-0472">Membrane</keyword>
<protein>
    <submittedName>
        <fullName evidence="7">(thale cress) hypothetical protein</fullName>
    </submittedName>
</protein>
<dbReference type="PANTHER" id="PTHR33596:SF1">
    <property type="entry name" value="COLD-REGULATED 413 PLASMA MEMBRANE PROTEIN 1-RELATED"/>
    <property type="match status" value="1"/>
</dbReference>
<dbReference type="Proteomes" id="UP000516314">
    <property type="component" value="Chromosome 2"/>
</dbReference>
<dbReference type="InterPro" id="IPR008892">
    <property type="entry name" value="COR413"/>
</dbReference>
<evidence type="ECO:0000256" key="1">
    <source>
        <dbReference type="ARBA" id="ARBA00004141"/>
    </source>
</evidence>
<reference evidence="7 12" key="4">
    <citation type="submission" date="2020-09" db="EMBL/GenBank/DDBJ databases">
        <authorList>
            <person name="Ashkenazy H."/>
        </authorList>
    </citation>
    <scope>NUCLEOTIDE SEQUENCE [LARGE SCALE GENOMIC DNA]</scope>
    <source>
        <strain evidence="12">cv. Cdm-0</strain>
    </source>
</reference>
<dbReference type="EMBL" id="LR881467">
    <property type="protein sequence ID" value="CAD5319318.1"/>
    <property type="molecule type" value="Genomic_DNA"/>
</dbReference>
<evidence type="ECO:0000256" key="3">
    <source>
        <dbReference type="ARBA" id="ARBA00022692"/>
    </source>
</evidence>
<dbReference type="Pfam" id="PF05562">
    <property type="entry name" value="WCOR413"/>
    <property type="match status" value="1"/>
</dbReference>
<gene>
    <name evidence="8" type="ordered locus">AXX17_At2g19320</name>
    <name evidence="9" type="ORF">AN1_LOCUS8752</name>
    <name evidence="7" type="ORF">AT9943_LOCUS7503</name>
</gene>
<name>A0A178VW81_ARATH</name>
<feature type="transmembrane region" description="Helical" evidence="6">
    <location>
        <begin position="21"/>
        <end position="44"/>
    </location>
</feature>
<reference evidence="8" key="2">
    <citation type="submission" date="2016-03" db="EMBL/GenBank/DDBJ databases">
        <title>Full-length assembly of Arabidopsis thaliana Ler reveals the complement of translocations and inversions.</title>
        <authorList>
            <person name="Zapata L."/>
            <person name="Schneeberger K."/>
            <person name="Ossowski S."/>
        </authorList>
    </citation>
    <scope>NUCLEOTIDE SEQUENCE [LARGE SCALE GENOMIC DNA]</scope>
    <source>
        <tissue evidence="8">Leaf</tissue>
    </source>
</reference>
<accession>A0A178VW81</accession>
<feature type="transmembrane region" description="Helical" evidence="6">
    <location>
        <begin position="165"/>
        <end position="188"/>
    </location>
</feature>
<evidence type="ECO:0000313" key="7">
    <source>
        <dbReference type="EMBL" id="CAD5319318.1"/>
    </source>
</evidence>
<keyword evidence="4 6" id="KW-1133">Transmembrane helix</keyword>
<keyword evidence="3 6" id="KW-0812">Transmembrane</keyword>
<dbReference type="AlphaFoldDB" id="A0A178VW81"/>
<proteinExistence type="inferred from homology"/>
<reference evidence="9 11" key="3">
    <citation type="submission" date="2019-11" db="EMBL/GenBank/DDBJ databases">
        <authorList>
            <person name="Jiao W.-B."/>
            <person name="Schneeberger K."/>
        </authorList>
    </citation>
    <scope>NUCLEOTIDE SEQUENCE [LARGE SCALE GENOMIC DNA]</scope>
    <source>
        <strain evidence="11">cv. An-1</strain>
    </source>
</reference>
<organism evidence="8 10">
    <name type="scientific">Arabidopsis thaliana</name>
    <name type="common">Mouse-ear cress</name>
    <dbReference type="NCBI Taxonomy" id="3702"/>
    <lineage>
        <taxon>Eukaryota</taxon>
        <taxon>Viridiplantae</taxon>
        <taxon>Streptophyta</taxon>
        <taxon>Embryophyta</taxon>
        <taxon>Tracheophyta</taxon>
        <taxon>Spermatophyta</taxon>
        <taxon>Magnoliopsida</taxon>
        <taxon>eudicotyledons</taxon>
        <taxon>Gunneridae</taxon>
        <taxon>Pentapetalae</taxon>
        <taxon>rosids</taxon>
        <taxon>malvids</taxon>
        <taxon>Brassicales</taxon>
        <taxon>Brassicaceae</taxon>
        <taxon>Camelineae</taxon>
        <taxon>Arabidopsis</taxon>
    </lineage>
</organism>
<evidence type="ECO:0000256" key="4">
    <source>
        <dbReference type="ARBA" id="ARBA00022989"/>
    </source>
</evidence>
<evidence type="ECO:0000313" key="10">
    <source>
        <dbReference type="Proteomes" id="UP000078284"/>
    </source>
</evidence>
<dbReference type="OMA" id="GTKWKST"/>
<dbReference type="EMBL" id="CACRSJ010000105">
    <property type="protein sequence ID" value="VYS53291.1"/>
    <property type="molecule type" value="Genomic_DNA"/>
</dbReference>
<evidence type="ECO:0000256" key="2">
    <source>
        <dbReference type="ARBA" id="ARBA00005852"/>
    </source>
</evidence>
<dbReference type="PANTHER" id="PTHR33596">
    <property type="entry name" value="COLD-REGULATED 413 PLASMA MEMBRANE PROTEIN 2"/>
    <property type="match status" value="1"/>
</dbReference>
<dbReference type="Proteomes" id="UP000078284">
    <property type="component" value="Chromosome 2"/>
</dbReference>
<evidence type="ECO:0000256" key="6">
    <source>
        <dbReference type="SAM" id="Phobius"/>
    </source>
</evidence>
<dbReference type="SMR" id="A0A178VW81"/>
<evidence type="ECO:0000313" key="9">
    <source>
        <dbReference type="EMBL" id="VYS53291.1"/>
    </source>
</evidence>
<comment type="subcellular location">
    <subcellularLocation>
        <location evidence="1">Membrane</location>
        <topology evidence="1">Multi-pass membrane protein</topology>
    </subcellularLocation>
</comment>
<dbReference type="KEGG" id="ath:AT2G23680"/>
<dbReference type="Proteomes" id="UP000426265">
    <property type="component" value="Unassembled WGS sequence"/>
</dbReference>
<dbReference type="EMBL" id="LUHQ01000002">
    <property type="protein sequence ID" value="OAP10118.1"/>
    <property type="molecule type" value="Genomic_DNA"/>
</dbReference>
<feature type="transmembrane region" description="Helical" evidence="6">
    <location>
        <begin position="56"/>
        <end position="77"/>
    </location>
</feature>
<dbReference type="ExpressionAtlas" id="A0A178VW81">
    <property type="expression patterns" value="baseline and differential"/>
</dbReference>
<evidence type="ECO:0000313" key="8">
    <source>
        <dbReference type="EMBL" id="OAP10118.1"/>
    </source>
</evidence>
<reference evidence="10" key="1">
    <citation type="journal article" date="2016" name="Proc. Natl. Acad. Sci. U.S.A.">
        <title>Chromosome-level assembly of Arabidopsis thaliana Ler reveals the extent of translocation and inversion polymorphisms.</title>
        <authorList>
            <person name="Zapata L."/>
            <person name="Ding J."/>
            <person name="Willing E.M."/>
            <person name="Hartwig B."/>
            <person name="Bezdan D."/>
            <person name="Jiao W.B."/>
            <person name="Patel V."/>
            <person name="Velikkakam James G."/>
            <person name="Koornneef M."/>
            <person name="Ossowski S."/>
            <person name="Schneeberger K."/>
        </authorList>
    </citation>
    <scope>NUCLEOTIDE SEQUENCE [LARGE SCALE GENOMIC DNA]</scope>
    <source>
        <strain evidence="10">cv. Landsberg erecta</strain>
    </source>
</reference>
<dbReference type="GO" id="GO:0016020">
    <property type="term" value="C:membrane"/>
    <property type="evidence" value="ECO:0007669"/>
    <property type="project" value="UniProtKB-SubCell"/>
</dbReference>
<feature type="transmembrane region" description="Helical" evidence="6">
    <location>
        <begin position="106"/>
        <end position="125"/>
    </location>
</feature>
<dbReference type="RefSeq" id="NP_179948.1">
    <property type="nucleotide sequence ID" value="NM_127931.3"/>
</dbReference>
<comment type="similarity">
    <text evidence="2">Belongs to the Cold-regulated 413 protein family.</text>
</comment>
<evidence type="ECO:0000313" key="11">
    <source>
        <dbReference type="Proteomes" id="UP000426265"/>
    </source>
</evidence>
<sequence>MENIEYLNEIQAVAGKLIHSYGVPVMITLFLRWLASIVAVFLMILDQTKWKYSNNIMASLLAPYLFSSLPIVIFQVLRNGVGKWIALLTVILRLFLPNHFHESLEIPGATILLIVVTPSDIGAIFRDDLRYTGGDVCLLTSFYLINKHTKACGGIKNSFTQKDKVTYSICLWILFVYPILSSFAALFYL</sequence>